<accession>A0A3P8TR61</accession>
<dbReference type="AlphaFoldDB" id="A0A3P8TR61"/>
<protein>
    <submittedName>
        <fullName evidence="2">Uncharacterized protein</fullName>
    </submittedName>
</protein>
<reference evidence="2" key="3">
    <citation type="submission" date="2025-09" db="UniProtKB">
        <authorList>
            <consortium name="Ensembl"/>
        </authorList>
    </citation>
    <scope>IDENTIFICATION</scope>
</reference>
<dbReference type="Ensembl" id="ENSAPET00000027818.1">
    <property type="protein sequence ID" value="ENSAPEP00000027096.1"/>
    <property type="gene ID" value="ENSAPEG00000019262.1"/>
</dbReference>
<proteinExistence type="predicted"/>
<name>A0A3P8TR61_AMPPE</name>
<dbReference type="GeneTree" id="ENSGT00940000177142"/>
<dbReference type="OMA" id="ECPVHDE"/>
<evidence type="ECO:0000313" key="2">
    <source>
        <dbReference type="Ensembl" id="ENSAPEP00000027096.1"/>
    </source>
</evidence>
<evidence type="ECO:0000256" key="1">
    <source>
        <dbReference type="SAM" id="MobiDB-lite"/>
    </source>
</evidence>
<reference evidence="2" key="2">
    <citation type="submission" date="2025-08" db="UniProtKB">
        <authorList>
            <consortium name="Ensembl"/>
        </authorList>
    </citation>
    <scope>IDENTIFICATION</scope>
</reference>
<reference evidence="2 3" key="1">
    <citation type="submission" date="2018-03" db="EMBL/GenBank/DDBJ databases">
        <title>Finding Nemo's genes: A chromosome-scale reference assembly of the genome of the orange clownfish Amphiprion percula.</title>
        <authorList>
            <person name="Lehmann R."/>
        </authorList>
    </citation>
    <scope>NUCLEOTIDE SEQUENCE</scope>
</reference>
<dbReference type="STRING" id="161767.ENSAPEP00000027096"/>
<organism evidence="2 3">
    <name type="scientific">Amphiprion percula</name>
    <name type="common">Orange clownfish</name>
    <name type="synonym">Lutjanus percula</name>
    <dbReference type="NCBI Taxonomy" id="161767"/>
    <lineage>
        <taxon>Eukaryota</taxon>
        <taxon>Metazoa</taxon>
        <taxon>Chordata</taxon>
        <taxon>Craniata</taxon>
        <taxon>Vertebrata</taxon>
        <taxon>Euteleostomi</taxon>
        <taxon>Actinopterygii</taxon>
        <taxon>Neopterygii</taxon>
        <taxon>Teleostei</taxon>
        <taxon>Neoteleostei</taxon>
        <taxon>Acanthomorphata</taxon>
        <taxon>Ovalentaria</taxon>
        <taxon>Pomacentridae</taxon>
        <taxon>Amphiprion</taxon>
    </lineage>
</organism>
<keyword evidence="3" id="KW-1185">Reference proteome</keyword>
<feature type="region of interest" description="Disordered" evidence="1">
    <location>
        <begin position="1"/>
        <end position="24"/>
    </location>
</feature>
<dbReference type="Proteomes" id="UP000265080">
    <property type="component" value="Chromosome 18"/>
</dbReference>
<evidence type="ECO:0000313" key="3">
    <source>
        <dbReference type="Proteomes" id="UP000265080"/>
    </source>
</evidence>
<sequence length="106" mass="11899">MHHHQQRGAGDEDELQGPEPHMGDREEVVIADVVAPRLSRVAFEVFLFVSPYLLRCHHKHHDPKDEHNREPHSAEGCGVLVHPAEEALEECPVHDKVCSQSVVSSC</sequence>